<feature type="domain" description="GTP cyclohydrolase N-terminal" evidence="2">
    <location>
        <begin position="19"/>
        <end position="199"/>
    </location>
</feature>
<evidence type="ECO:0000313" key="4">
    <source>
        <dbReference type="Proteomes" id="UP000254939"/>
    </source>
</evidence>
<reference evidence="3 4" key="1">
    <citation type="submission" date="2017-03" db="EMBL/GenBank/DDBJ databases">
        <title>Genome analysis of Rhizobial strains effectives or ineffectives for nitrogen fixation isolated from bean seeds.</title>
        <authorList>
            <person name="Peralta H."/>
            <person name="Aguilar-Vera A."/>
            <person name="Mora Y."/>
            <person name="Vargas-Lagunas C."/>
            <person name="Girard L."/>
            <person name="Mora J."/>
        </authorList>
    </citation>
    <scope>NUCLEOTIDE SEQUENCE [LARGE SCALE GENOMIC DNA]</scope>
    <source>
        <strain evidence="3 4">CCGM3</strain>
    </source>
</reference>
<dbReference type="UniPathway" id="UPA00275"/>
<name>A0A370KHB2_9HYPH</name>
<dbReference type="InterPro" id="IPR036144">
    <property type="entry name" value="RibA-like_sf"/>
</dbReference>
<dbReference type="OrthoDB" id="5482269at2"/>
<protein>
    <recommendedName>
        <fullName evidence="5">GTP cyclohydrolase II</fullName>
    </recommendedName>
</protein>
<evidence type="ECO:0000313" key="3">
    <source>
        <dbReference type="EMBL" id="RDJ03537.1"/>
    </source>
</evidence>
<dbReference type="InterPro" id="IPR022163">
    <property type="entry name" value="GTP_CH_N"/>
</dbReference>
<dbReference type="PANTHER" id="PTHR47259:SF2">
    <property type="entry name" value="URACIL-REGULATED PROTEIN 1"/>
    <property type="match status" value="1"/>
</dbReference>
<dbReference type="PANTHER" id="PTHR47259">
    <property type="match status" value="1"/>
</dbReference>
<dbReference type="InterPro" id="IPR032677">
    <property type="entry name" value="GTP_cyclohydro_II"/>
</dbReference>
<dbReference type="NCBIfam" id="NF005536">
    <property type="entry name" value="PRK07198.1"/>
    <property type="match status" value="1"/>
</dbReference>
<dbReference type="Gene3D" id="3.40.50.10990">
    <property type="entry name" value="GTP cyclohydrolase II"/>
    <property type="match status" value="1"/>
</dbReference>
<evidence type="ECO:0008006" key="5">
    <source>
        <dbReference type="Google" id="ProtNLM"/>
    </source>
</evidence>
<dbReference type="RefSeq" id="WP_114715504.1">
    <property type="nucleotide sequence ID" value="NZ_KZ857269.1"/>
</dbReference>
<dbReference type="AlphaFoldDB" id="A0A370KHB2"/>
<dbReference type="Pfam" id="PF12471">
    <property type="entry name" value="GTP_CH_N"/>
    <property type="match status" value="1"/>
</dbReference>
<dbReference type="GO" id="GO:0009231">
    <property type="term" value="P:riboflavin biosynthetic process"/>
    <property type="evidence" value="ECO:0007669"/>
    <property type="project" value="UniProtKB-UniPathway"/>
</dbReference>
<gene>
    <name evidence="3" type="ORF">B5K06_29490</name>
</gene>
<organism evidence="3 4">
    <name type="scientific">Rhizobium grahamii</name>
    <dbReference type="NCBI Taxonomy" id="1120045"/>
    <lineage>
        <taxon>Bacteria</taxon>
        <taxon>Pseudomonadati</taxon>
        <taxon>Pseudomonadota</taxon>
        <taxon>Alphaproteobacteria</taxon>
        <taxon>Hyphomicrobiales</taxon>
        <taxon>Rhizobiaceae</taxon>
        <taxon>Rhizobium/Agrobacterium group</taxon>
        <taxon>Rhizobium</taxon>
    </lineage>
</organism>
<dbReference type="SUPFAM" id="SSF142695">
    <property type="entry name" value="RibA-like"/>
    <property type="match status" value="1"/>
</dbReference>
<comment type="caution">
    <text evidence="3">The sequence shown here is derived from an EMBL/GenBank/DDBJ whole genome shotgun (WGS) entry which is preliminary data.</text>
</comment>
<dbReference type="Pfam" id="PF00925">
    <property type="entry name" value="GTP_cyclohydro2"/>
    <property type="match status" value="1"/>
</dbReference>
<evidence type="ECO:0000259" key="1">
    <source>
        <dbReference type="Pfam" id="PF00925"/>
    </source>
</evidence>
<proteinExistence type="predicted"/>
<accession>A0A370KHB2</accession>
<evidence type="ECO:0000259" key="2">
    <source>
        <dbReference type="Pfam" id="PF12471"/>
    </source>
</evidence>
<dbReference type="EMBL" id="NAAC01000042">
    <property type="protein sequence ID" value="RDJ03537.1"/>
    <property type="molecule type" value="Genomic_DNA"/>
</dbReference>
<sequence length="405" mass="43722">MRNQSPIANDVSTRQETNAYAVERLFSPIDLCWHEASPRERGPILAGSQPGRNTIGVHAGAFAPYRAIATVSGALSASHSPALGNTRPSVNIGPFPQWSDPGKIVALDPWGHRVVDDFAAEIASGRKVQPTIAVTDGRLMMPEIANALRARRLVADGSIVDSLGGVRVTKIAIEPVWWLPGIADRLNITETALRRALVEASGGMYPDLVARPEFKAFLPPIGGTSVYLFGDPELLGNTDTKIACRFHDECNGSDVFGSDMCTCRSYLGFAAEECVRTAQQNGLGIIAYNRKEGRALGEVVKYLVYNARRNAQSGDRAVDYFLRTEEVAGVSDMRCQELAVDVLHWLGVTRVDAWISMSNHKREAVVSAGIEIVKQVELPSNLIGSGALVEISAKKASGYFTETGA</sequence>
<dbReference type="Proteomes" id="UP000254939">
    <property type="component" value="Unassembled WGS sequence"/>
</dbReference>
<feature type="domain" description="GTP cyclohydrolase II" evidence="1">
    <location>
        <begin position="236"/>
        <end position="376"/>
    </location>
</feature>